<gene>
    <name evidence="2" type="ORF">NGM29_01270</name>
</gene>
<protein>
    <submittedName>
        <fullName evidence="2">Uncharacterized protein</fullName>
    </submittedName>
</protein>
<dbReference type="AlphaFoldDB" id="A0A9E7NBH4"/>
<feature type="compositionally biased region" description="Low complexity" evidence="1">
    <location>
        <begin position="58"/>
        <end position="82"/>
    </location>
</feature>
<dbReference type="Proteomes" id="UP001056855">
    <property type="component" value="Chromosome"/>
</dbReference>
<proteinExistence type="predicted"/>
<dbReference type="RefSeq" id="WP_254158458.1">
    <property type="nucleotide sequence ID" value="NZ_CP100355.1"/>
</dbReference>
<reference evidence="2" key="1">
    <citation type="submission" date="2022-06" db="EMBL/GenBank/DDBJ databases">
        <title>Diverse halophilic archaea isolated from saline environments.</title>
        <authorList>
            <person name="Cui H.-L."/>
        </authorList>
    </citation>
    <scope>NUCLEOTIDE SEQUENCE</scope>
    <source>
        <strain evidence="2">WLHS1</strain>
    </source>
</reference>
<evidence type="ECO:0000313" key="3">
    <source>
        <dbReference type="Proteomes" id="UP001056855"/>
    </source>
</evidence>
<evidence type="ECO:0000313" key="2">
    <source>
        <dbReference type="EMBL" id="UTF53944.1"/>
    </source>
</evidence>
<sequence>MTRPTRGVLLTSPPSPEDTTHVRDLPPAIAGTLEKEAKRLEDEPEPETERIEPDQPDADPTPTTSLSSGPTYSSLTGAHADD</sequence>
<dbReference type="EMBL" id="CP100355">
    <property type="protein sequence ID" value="UTF53944.1"/>
    <property type="molecule type" value="Genomic_DNA"/>
</dbReference>
<organism evidence="2 3">
    <name type="scientific">Natronosalvus rutilus</name>
    <dbReference type="NCBI Taxonomy" id="2953753"/>
    <lineage>
        <taxon>Archaea</taxon>
        <taxon>Methanobacteriati</taxon>
        <taxon>Methanobacteriota</taxon>
        <taxon>Stenosarchaea group</taxon>
        <taxon>Halobacteria</taxon>
        <taxon>Halobacteriales</taxon>
        <taxon>Natrialbaceae</taxon>
        <taxon>Natronosalvus</taxon>
    </lineage>
</organism>
<dbReference type="GeneID" id="73288634"/>
<feature type="compositionally biased region" description="Basic and acidic residues" evidence="1">
    <location>
        <begin position="33"/>
        <end position="53"/>
    </location>
</feature>
<feature type="region of interest" description="Disordered" evidence="1">
    <location>
        <begin position="1"/>
        <end position="82"/>
    </location>
</feature>
<evidence type="ECO:0000256" key="1">
    <source>
        <dbReference type="SAM" id="MobiDB-lite"/>
    </source>
</evidence>
<name>A0A9E7NBH4_9EURY</name>
<keyword evidence="3" id="KW-1185">Reference proteome</keyword>
<accession>A0A9E7NBH4</accession>
<dbReference type="KEGG" id="sawl:NGM29_01270"/>